<feature type="compositionally biased region" description="Basic and acidic residues" evidence="11">
    <location>
        <begin position="772"/>
        <end position="789"/>
    </location>
</feature>
<accession>A0ABW3HJL2</accession>
<feature type="chain" id="PRO_5045300023" evidence="12">
    <location>
        <begin position="24"/>
        <end position="885"/>
    </location>
</feature>
<feature type="region of interest" description="Disordered" evidence="11">
    <location>
        <begin position="287"/>
        <end position="321"/>
    </location>
</feature>
<protein>
    <submittedName>
        <fullName evidence="16">Type II secretion system secretin GspD</fullName>
    </submittedName>
</protein>
<evidence type="ECO:0000259" key="13">
    <source>
        <dbReference type="Pfam" id="PF00263"/>
    </source>
</evidence>
<feature type="region of interest" description="Disordered" evidence="11">
    <location>
        <begin position="748"/>
        <end position="885"/>
    </location>
</feature>
<keyword evidence="8" id="KW-0472">Membrane</keyword>
<feature type="domain" description="NolW-like" evidence="14">
    <location>
        <begin position="124"/>
        <end position="181"/>
    </location>
</feature>
<dbReference type="RefSeq" id="WP_379072284.1">
    <property type="nucleotide sequence ID" value="NZ_JBHTIT010000002.1"/>
</dbReference>
<evidence type="ECO:0000313" key="16">
    <source>
        <dbReference type="EMBL" id="MFD0950964.1"/>
    </source>
</evidence>
<evidence type="ECO:0000256" key="1">
    <source>
        <dbReference type="ARBA" id="ARBA00004442"/>
    </source>
</evidence>
<dbReference type="NCBIfam" id="TIGR02517">
    <property type="entry name" value="type_II_gspD"/>
    <property type="match status" value="1"/>
</dbReference>
<evidence type="ECO:0000256" key="10">
    <source>
        <dbReference type="RuleBase" id="RU004004"/>
    </source>
</evidence>
<dbReference type="InterPro" id="IPR049371">
    <property type="entry name" value="GspD-like_N0"/>
</dbReference>
<feature type="signal peptide" evidence="12">
    <location>
        <begin position="1"/>
        <end position="23"/>
    </location>
</feature>
<evidence type="ECO:0000256" key="6">
    <source>
        <dbReference type="ARBA" id="ARBA00022729"/>
    </source>
</evidence>
<gene>
    <name evidence="16" type="primary">gspD</name>
    <name evidence="16" type="ORF">ACFQ0F_11320</name>
</gene>
<evidence type="ECO:0000313" key="17">
    <source>
        <dbReference type="Proteomes" id="UP001597044"/>
    </source>
</evidence>
<evidence type="ECO:0000256" key="9">
    <source>
        <dbReference type="ARBA" id="ARBA00023237"/>
    </source>
</evidence>
<evidence type="ECO:0000259" key="15">
    <source>
        <dbReference type="Pfam" id="PF21305"/>
    </source>
</evidence>
<keyword evidence="3 10" id="KW-0813">Transport</keyword>
<dbReference type="InterPro" id="IPR050810">
    <property type="entry name" value="Bact_Secretion_Sys_Channel"/>
</dbReference>
<dbReference type="Proteomes" id="UP001597044">
    <property type="component" value="Unassembled WGS sequence"/>
</dbReference>
<dbReference type="InterPro" id="IPR005644">
    <property type="entry name" value="NolW-like"/>
</dbReference>
<feature type="compositionally biased region" description="Low complexity" evidence="11">
    <location>
        <begin position="294"/>
        <end position="321"/>
    </location>
</feature>
<evidence type="ECO:0000256" key="5">
    <source>
        <dbReference type="ARBA" id="ARBA00022692"/>
    </source>
</evidence>
<dbReference type="Gene3D" id="3.30.1370.120">
    <property type="match status" value="3"/>
</dbReference>
<organism evidence="16 17">
    <name type="scientific">Paraperlucidibaca wandonensis</name>
    <dbReference type="NCBI Taxonomy" id="1268273"/>
    <lineage>
        <taxon>Bacteria</taxon>
        <taxon>Pseudomonadati</taxon>
        <taxon>Pseudomonadota</taxon>
        <taxon>Gammaproteobacteria</taxon>
        <taxon>Moraxellales</taxon>
        <taxon>Moraxellaceae</taxon>
        <taxon>Paraperlucidibaca</taxon>
    </lineage>
</organism>
<evidence type="ECO:0000256" key="2">
    <source>
        <dbReference type="ARBA" id="ARBA00006980"/>
    </source>
</evidence>
<dbReference type="PRINTS" id="PR00811">
    <property type="entry name" value="BCTERIALGSPD"/>
</dbReference>
<dbReference type="InterPro" id="IPR013356">
    <property type="entry name" value="T2SS_GspD"/>
</dbReference>
<keyword evidence="9" id="KW-0998">Cell outer membrane</keyword>
<feature type="domain" description="GspD-like N0" evidence="15">
    <location>
        <begin position="29"/>
        <end position="98"/>
    </location>
</feature>
<keyword evidence="5" id="KW-0812">Transmembrane</keyword>
<dbReference type="PANTHER" id="PTHR30332">
    <property type="entry name" value="PROBABLE GENERAL SECRETION PATHWAY PROTEIN D"/>
    <property type="match status" value="1"/>
</dbReference>
<dbReference type="Pfam" id="PF21305">
    <property type="entry name" value="type_II_gspD_N0"/>
    <property type="match status" value="1"/>
</dbReference>
<feature type="domain" description="NolW-like" evidence="14">
    <location>
        <begin position="266"/>
        <end position="365"/>
    </location>
</feature>
<dbReference type="InterPro" id="IPR004846">
    <property type="entry name" value="T2SS/T3SS_dom"/>
</dbReference>
<keyword evidence="7" id="KW-0653">Protein transport</keyword>
<comment type="caution">
    <text evidence="16">The sequence shown here is derived from an EMBL/GenBank/DDBJ whole genome shotgun (WGS) entry which is preliminary data.</text>
</comment>
<dbReference type="Pfam" id="PF00263">
    <property type="entry name" value="Secretin"/>
    <property type="match status" value="1"/>
</dbReference>
<evidence type="ECO:0000256" key="4">
    <source>
        <dbReference type="ARBA" id="ARBA00022452"/>
    </source>
</evidence>
<evidence type="ECO:0000256" key="8">
    <source>
        <dbReference type="ARBA" id="ARBA00023136"/>
    </source>
</evidence>
<proteinExistence type="inferred from homology"/>
<sequence>MKKPVFKTLALCMMLVTSHAAFAEKTWKINLKDADISALVSEMAEITGKNFVVDPRLKGNVTVISTREMSASELYELFQSVLSINGFAAVPSGPVVKILPDTNARQSGIRVDSGSYRDGEELVTRVVILQQANATELLAALRPMMPQFAHMASVPGNNALVISDRASNVEAMVAIIRDLDDGEKDDAIEIIPVKNGKASDLLNILETMESGAPAVMKNGGQSGKVRLVVDERTNRLLVRGDRALRDRVRAVIQSLDSAPDMNDDQVKVYRLKFASARQVAEVLKGVLTTDSKKSSSSSTVSTASGSSGSDSSSSPRSGASTTTITVEGASLIADETQNALIVRAKPTQLRQIESVLDDLDKRRAQVLIQAAIVEVSGSNAEQLGVQWAAGNPQAGVGLVNFNNAGASVTSLATAFATNDFTQAGLGNGAAFGLGTSKTNSNGDRSFYGALIQALSSVTDANLLSTPSIMTLDNQEAKIVVGQNVPFITGSTGTSGSGVSNPFTTIERQDVGITLKVTPTITDGGTVRLDVQQEVSSVVPSVDGINSSDIITNKRSIETSILADDGQTIVLGGLVQDDVTKSVSKVPYLGDIPGIGFLFRSTSDTRTKRNLLVFLQPTIVRSSIQAATISQRQYGAVRRVDLGLDADGRLTKLPPNIQDIYQGGTQRDGDKKDADAPTLVPIPAPAAKPAPVIAPVVKEPAIRTIPASPRAALEEPSVYSADLAEPIESTPMPNNATVIQRVPAPVKSAPAASQTRAYQPPMVPPATQARPFVSDRDPVLSEPTEPRFERAPAAASPASSSNSFEPPREIRTKSGNVYRPLGDTSPAPTNAPAAPAPRAEFVPAPSAKPYVAPASSASAPAAEPAESTSGKREIRTKSGNVYYIDE</sequence>
<dbReference type="InterPro" id="IPR001775">
    <property type="entry name" value="GspD/PilQ"/>
</dbReference>
<evidence type="ECO:0000259" key="14">
    <source>
        <dbReference type="Pfam" id="PF03958"/>
    </source>
</evidence>
<keyword evidence="6 12" id="KW-0732">Signal</keyword>
<dbReference type="Pfam" id="PF03958">
    <property type="entry name" value="Secretin_N"/>
    <property type="match status" value="3"/>
</dbReference>
<feature type="compositionally biased region" description="Low complexity" evidence="11">
    <location>
        <begin position="825"/>
        <end position="867"/>
    </location>
</feature>
<dbReference type="InterPro" id="IPR038591">
    <property type="entry name" value="NolW-like_sf"/>
</dbReference>
<keyword evidence="4" id="KW-1134">Transmembrane beta strand</keyword>
<dbReference type="PANTHER" id="PTHR30332:SF24">
    <property type="entry name" value="SECRETIN GSPD-RELATED"/>
    <property type="match status" value="1"/>
</dbReference>
<dbReference type="EMBL" id="JBHTIT010000002">
    <property type="protein sequence ID" value="MFD0950964.1"/>
    <property type="molecule type" value="Genomic_DNA"/>
</dbReference>
<comment type="subcellular location">
    <subcellularLocation>
        <location evidence="1 10">Cell outer membrane</location>
    </subcellularLocation>
</comment>
<evidence type="ECO:0000256" key="7">
    <source>
        <dbReference type="ARBA" id="ARBA00022927"/>
    </source>
</evidence>
<name>A0ABW3HJL2_9GAMM</name>
<feature type="domain" description="NolW-like" evidence="14">
    <location>
        <begin position="189"/>
        <end position="260"/>
    </location>
</feature>
<keyword evidence="17" id="KW-1185">Reference proteome</keyword>
<evidence type="ECO:0000256" key="11">
    <source>
        <dbReference type="SAM" id="MobiDB-lite"/>
    </source>
</evidence>
<comment type="similarity">
    <text evidence="2">Belongs to the bacterial secretin family. GSP D subfamily.</text>
</comment>
<evidence type="ECO:0000256" key="3">
    <source>
        <dbReference type="ARBA" id="ARBA00022448"/>
    </source>
</evidence>
<reference evidence="17" key="1">
    <citation type="journal article" date="2019" name="Int. J. Syst. Evol. Microbiol.">
        <title>The Global Catalogue of Microorganisms (GCM) 10K type strain sequencing project: providing services to taxonomists for standard genome sequencing and annotation.</title>
        <authorList>
            <consortium name="The Broad Institute Genomics Platform"/>
            <consortium name="The Broad Institute Genome Sequencing Center for Infectious Disease"/>
            <person name="Wu L."/>
            <person name="Ma J."/>
        </authorList>
    </citation>
    <scope>NUCLEOTIDE SEQUENCE [LARGE SCALE GENOMIC DNA]</scope>
    <source>
        <strain evidence="17">CCUG 63419</strain>
    </source>
</reference>
<feature type="compositionally biased region" description="Low complexity" evidence="11">
    <location>
        <begin position="790"/>
        <end position="804"/>
    </location>
</feature>
<evidence type="ECO:0000256" key="12">
    <source>
        <dbReference type="SAM" id="SignalP"/>
    </source>
</evidence>
<feature type="domain" description="Type II/III secretion system secretin-like" evidence="13">
    <location>
        <begin position="453"/>
        <end position="620"/>
    </location>
</feature>